<accession>A0ABT9XUL0</accession>
<keyword evidence="11" id="KW-1185">Reference proteome</keyword>
<sequence>MKKKLLTLLMGTTLVMGLAACGGGSDTSKKSTDTGTKTTTNNTASAGDASKIFSQHCASCHGDNLQGQVGPNLQKVGSKYSKDQILGILKNGKQGGMPAGLISGSDADAIATWLAAKK</sequence>
<dbReference type="InterPro" id="IPR012218">
    <property type="entry name" value="Cyt_c_BACSU-c550-type"/>
</dbReference>
<evidence type="ECO:0000256" key="1">
    <source>
        <dbReference type="ARBA" id="ARBA00022448"/>
    </source>
</evidence>
<dbReference type="Proteomes" id="UP001224122">
    <property type="component" value="Unassembled WGS sequence"/>
</dbReference>
<feature type="region of interest" description="Disordered" evidence="7">
    <location>
        <begin position="21"/>
        <end position="45"/>
    </location>
</feature>
<dbReference type="PANTHER" id="PTHR37823:SF4">
    <property type="entry name" value="MENAQUINOL-CYTOCHROME C REDUCTASE CYTOCHROME B_C SUBUNIT"/>
    <property type="match status" value="1"/>
</dbReference>
<dbReference type="PANTHER" id="PTHR37823">
    <property type="entry name" value="CYTOCHROME C-553-LIKE"/>
    <property type="match status" value="1"/>
</dbReference>
<dbReference type="InterPro" id="IPR054782">
    <property type="entry name" value="Cytochro_C551"/>
</dbReference>
<dbReference type="Gene3D" id="1.10.760.10">
    <property type="entry name" value="Cytochrome c-like domain"/>
    <property type="match status" value="1"/>
</dbReference>
<name>A0ABT9XUL0_9BACI</name>
<keyword evidence="5 6" id="KW-0408">Iron</keyword>
<evidence type="ECO:0000256" key="3">
    <source>
        <dbReference type="ARBA" id="ARBA00022723"/>
    </source>
</evidence>
<feature type="domain" description="Cytochrome c" evidence="9">
    <location>
        <begin position="44"/>
        <end position="118"/>
    </location>
</feature>
<dbReference type="InterPro" id="IPR051811">
    <property type="entry name" value="Cytochrome_c550/c551-like"/>
</dbReference>
<feature type="compositionally biased region" description="Low complexity" evidence="7">
    <location>
        <begin position="33"/>
        <end position="45"/>
    </location>
</feature>
<keyword evidence="2 6" id="KW-0349">Heme</keyword>
<reference evidence="10 11" key="1">
    <citation type="submission" date="2023-07" db="EMBL/GenBank/DDBJ databases">
        <title>Genomic Encyclopedia of Type Strains, Phase IV (KMG-IV): sequencing the most valuable type-strain genomes for metagenomic binning, comparative biology and taxonomic classification.</title>
        <authorList>
            <person name="Goeker M."/>
        </authorList>
    </citation>
    <scope>NUCLEOTIDE SEQUENCE [LARGE SCALE GENOMIC DNA]</scope>
    <source>
        <strain evidence="10 11">DSM 27594</strain>
    </source>
</reference>
<protein>
    <submittedName>
        <fullName evidence="10">Cytochrome c551</fullName>
    </submittedName>
</protein>
<feature type="signal peptide" evidence="8">
    <location>
        <begin position="1"/>
        <end position="19"/>
    </location>
</feature>
<evidence type="ECO:0000256" key="7">
    <source>
        <dbReference type="SAM" id="MobiDB-lite"/>
    </source>
</evidence>
<dbReference type="InterPro" id="IPR009056">
    <property type="entry name" value="Cyt_c-like_dom"/>
</dbReference>
<dbReference type="InterPro" id="IPR036909">
    <property type="entry name" value="Cyt_c-like_dom_sf"/>
</dbReference>
<evidence type="ECO:0000256" key="2">
    <source>
        <dbReference type="ARBA" id="ARBA00022617"/>
    </source>
</evidence>
<comment type="caution">
    <text evidence="10">The sequence shown here is derived from an EMBL/GenBank/DDBJ whole genome shotgun (WGS) entry which is preliminary data.</text>
</comment>
<proteinExistence type="predicted"/>
<evidence type="ECO:0000313" key="10">
    <source>
        <dbReference type="EMBL" id="MDQ0199048.1"/>
    </source>
</evidence>
<dbReference type="PIRSF" id="PIRSF000025">
    <property type="entry name" value="Cytc_Bsub_c550"/>
    <property type="match status" value="1"/>
</dbReference>
<dbReference type="PROSITE" id="PS51007">
    <property type="entry name" value="CYTC"/>
    <property type="match status" value="1"/>
</dbReference>
<evidence type="ECO:0000313" key="11">
    <source>
        <dbReference type="Proteomes" id="UP001224122"/>
    </source>
</evidence>
<dbReference type="PROSITE" id="PS51257">
    <property type="entry name" value="PROKAR_LIPOPROTEIN"/>
    <property type="match status" value="1"/>
</dbReference>
<organism evidence="10 11">
    <name type="scientific">Neobacillus ginsengisoli</name>
    <dbReference type="NCBI Taxonomy" id="904295"/>
    <lineage>
        <taxon>Bacteria</taxon>
        <taxon>Bacillati</taxon>
        <taxon>Bacillota</taxon>
        <taxon>Bacilli</taxon>
        <taxon>Bacillales</taxon>
        <taxon>Bacillaceae</taxon>
        <taxon>Neobacillus</taxon>
    </lineage>
</organism>
<keyword evidence="1" id="KW-0813">Transport</keyword>
<keyword evidence="3 6" id="KW-0479">Metal-binding</keyword>
<evidence type="ECO:0000256" key="4">
    <source>
        <dbReference type="ARBA" id="ARBA00022982"/>
    </source>
</evidence>
<dbReference type="RefSeq" id="WP_307407547.1">
    <property type="nucleotide sequence ID" value="NZ_JAUSTW010000003.1"/>
</dbReference>
<dbReference type="Pfam" id="PF13442">
    <property type="entry name" value="Cytochrome_CBB3"/>
    <property type="match status" value="1"/>
</dbReference>
<gene>
    <name evidence="10" type="ORF">J2S10_002206</name>
</gene>
<dbReference type="EMBL" id="JAUSTW010000003">
    <property type="protein sequence ID" value="MDQ0199048.1"/>
    <property type="molecule type" value="Genomic_DNA"/>
</dbReference>
<evidence type="ECO:0000256" key="6">
    <source>
        <dbReference type="PROSITE-ProRule" id="PRU00433"/>
    </source>
</evidence>
<evidence type="ECO:0000256" key="8">
    <source>
        <dbReference type="SAM" id="SignalP"/>
    </source>
</evidence>
<evidence type="ECO:0000256" key="5">
    <source>
        <dbReference type="ARBA" id="ARBA00023004"/>
    </source>
</evidence>
<keyword evidence="8" id="KW-0732">Signal</keyword>
<dbReference type="NCBIfam" id="NF045774">
    <property type="entry name" value="cytochro_C551"/>
    <property type="match status" value="1"/>
</dbReference>
<feature type="chain" id="PRO_5047453778" evidence="8">
    <location>
        <begin position="20"/>
        <end position="118"/>
    </location>
</feature>
<dbReference type="SUPFAM" id="SSF46626">
    <property type="entry name" value="Cytochrome c"/>
    <property type="match status" value="1"/>
</dbReference>
<evidence type="ECO:0000259" key="9">
    <source>
        <dbReference type="PROSITE" id="PS51007"/>
    </source>
</evidence>
<keyword evidence="4" id="KW-0249">Electron transport</keyword>